<organism evidence="2 3">
    <name type="scientific">Puccinia triticina</name>
    <dbReference type="NCBI Taxonomy" id="208348"/>
    <lineage>
        <taxon>Eukaryota</taxon>
        <taxon>Fungi</taxon>
        <taxon>Dikarya</taxon>
        <taxon>Basidiomycota</taxon>
        <taxon>Pucciniomycotina</taxon>
        <taxon>Pucciniomycetes</taxon>
        <taxon>Pucciniales</taxon>
        <taxon>Pucciniaceae</taxon>
        <taxon>Puccinia</taxon>
    </lineage>
</organism>
<gene>
    <name evidence="2" type="ORF">PtA15_10A352</name>
</gene>
<dbReference type="Proteomes" id="UP001164743">
    <property type="component" value="Chromosome 10A"/>
</dbReference>
<evidence type="ECO:0000313" key="2">
    <source>
        <dbReference type="EMBL" id="WAQ88929.1"/>
    </source>
</evidence>
<proteinExistence type="predicted"/>
<feature type="compositionally biased region" description="Polar residues" evidence="1">
    <location>
        <begin position="1"/>
        <end position="12"/>
    </location>
</feature>
<name>A0ABY7CWA3_9BASI</name>
<dbReference type="GeneID" id="77801413"/>
<dbReference type="RefSeq" id="XP_053024484.1">
    <property type="nucleotide sequence ID" value="XM_053160518.1"/>
</dbReference>
<protein>
    <submittedName>
        <fullName evidence="2">Uncharacterized protein</fullName>
    </submittedName>
</protein>
<dbReference type="EMBL" id="CP110430">
    <property type="protein sequence ID" value="WAQ88929.1"/>
    <property type="molecule type" value="Genomic_DNA"/>
</dbReference>
<feature type="compositionally biased region" description="Basic residues" evidence="1">
    <location>
        <begin position="274"/>
        <end position="283"/>
    </location>
</feature>
<keyword evidence="3" id="KW-1185">Reference proteome</keyword>
<sequence length="348" mass="40931">MSINDSDSSSELNSRKKFFNGEYTDHHKDHHKELDPDPAREQATIFERLIGKLKEVENLTPATISELKENWAKTPEKVMSLYKDWMAVLSLQSRIQSGIDSKLEELIIPERVAKVWMARYVTQSRETQSKINKFVRFRLLKLGGYSPNILYRKLIKILPSHSYLPTEHRDERSQLDAEKKWTLEPSEQCWMLPWRYAFHVVDLLSEHAFIDQEKLTRFLRDEEMAKQVIFYSNVYFGQTLGLRGEKAWEHLPKSFKALDRETRSTLQQLLKEGSKKHVQKPPRAKTYAPGDQDGRRVRILAEEKMRPGYEVDWSSRKTGRFTGSRFFKATLMTDSISRLEKEFSENKI</sequence>
<feature type="region of interest" description="Disordered" evidence="1">
    <location>
        <begin position="1"/>
        <end position="38"/>
    </location>
</feature>
<feature type="region of interest" description="Disordered" evidence="1">
    <location>
        <begin position="272"/>
        <end position="292"/>
    </location>
</feature>
<evidence type="ECO:0000313" key="3">
    <source>
        <dbReference type="Proteomes" id="UP001164743"/>
    </source>
</evidence>
<accession>A0ABY7CWA3</accession>
<feature type="compositionally biased region" description="Basic and acidic residues" evidence="1">
    <location>
        <begin position="23"/>
        <end position="38"/>
    </location>
</feature>
<reference evidence="2" key="1">
    <citation type="submission" date="2022-10" db="EMBL/GenBank/DDBJ databases">
        <title>Puccinia triticina Genome sequencing and assembly.</title>
        <authorList>
            <person name="Li C."/>
        </authorList>
    </citation>
    <scope>NUCLEOTIDE SEQUENCE</scope>
    <source>
        <strain evidence="2">Pt15</strain>
    </source>
</reference>
<evidence type="ECO:0000256" key="1">
    <source>
        <dbReference type="SAM" id="MobiDB-lite"/>
    </source>
</evidence>